<name>A0A438IG05_VITVI</name>
<feature type="compositionally biased region" description="Polar residues" evidence="1">
    <location>
        <begin position="7"/>
        <end position="23"/>
    </location>
</feature>
<gene>
    <name evidence="2" type="ORF">CK203_039067</name>
</gene>
<sequence>MARRGVASTSRRPQQSGWKNTRSGCLRSEHPIGVLSEQKFQARFHIPDNILIQLKDDEALSSTDLPNNMMYFSKEQFATGLCLPIPSLFKQLFHFTLVHLYLQDEPERKAKGHVLVSGPWSGKERLGCLVEWVEKASFSQLNKKKTIARPIQKVRTPPPAYPYSSSTSSSLSSLSSSTSSDELEVGVDQVVPPIICEEEEEDEDMISNLRVGFLIAGVRNLMQQNTHLFHRLEAVESMKAYVAHNMDGNEDLLASLKTTKSEAAAAQKLAEEGVGFATQKEDLEADYQNQVDDMFFYDYKCCIKKHGIANDIPSFPFDDEDEFLGGPA</sequence>
<dbReference type="Proteomes" id="UP000288805">
    <property type="component" value="Unassembled WGS sequence"/>
</dbReference>
<organism evidence="2 3">
    <name type="scientific">Vitis vinifera</name>
    <name type="common">Grape</name>
    <dbReference type="NCBI Taxonomy" id="29760"/>
    <lineage>
        <taxon>Eukaryota</taxon>
        <taxon>Viridiplantae</taxon>
        <taxon>Streptophyta</taxon>
        <taxon>Embryophyta</taxon>
        <taxon>Tracheophyta</taxon>
        <taxon>Spermatophyta</taxon>
        <taxon>Magnoliopsida</taxon>
        <taxon>eudicotyledons</taxon>
        <taxon>Gunneridae</taxon>
        <taxon>Pentapetalae</taxon>
        <taxon>rosids</taxon>
        <taxon>Vitales</taxon>
        <taxon>Vitaceae</taxon>
        <taxon>Viteae</taxon>
        <taxon>Vitis</taxon>
    </lineage>
</organism>
<feature type="region of interest" description="Disordered" evidence="1">
    <location>
        <begin position="1"/>
        <end position="24"/>
    </location>
</feature>
<dbReference type="EMBL" id="QGNW01000113">
    <property type="protein sequence ID" value="RVW95607.1"/>
    <property type="molecule type" value="Genomic_DNA"/>
</dbReference>
<feature type="compositionally biased region" description="Low complexity" evidence="1">
    <location>
        <begin position="164"/>
        <end position="180"/>
    </location>
</feature>
<feature type="region of interest" description="Disordered" evidence="1">
    <location>
        <begin position="154"/>
        <end position="184"/>
    </location>
</feature>
<proteinExistence type="predicted"/>
<reference evidence="2 3" key="1">
    <citation type="journal article" date="2018" name="PLoS Genet.">
        <title>Population sequencing reveals clonal diversity and ancestral inbreeding in the grapevine cultivar Chardonnay.</title>
        <authorList>
            <person name="Roach M.J."/>
            <person name="Johnson D.L."/>
            <person name="Bohlmann J."/>
            <person name="van Vuuren H.J."/>
            <person name="Jones S.J."/>
            <person name="Pretorius I.S."/>
            <person name="Schmidt S.A."/>
            <person name="Borneman A.R."/>
        </authorList>
    </citation>
    <scope>NUCLEOTIDE SEQUENCE [LARGE SCALE GENOMIC DNA]</scope>
    <source>
        <strain evidence="3">cv. Chardonnay</strain>
        <tissue evidence="2">Leaf</tissue>
    </source>
</reference>
<evidence type="ECO:0000313" key="3">
    <source>
        <dbReference type="Proteomes" id="UP000288805"/>
    </source>
</evidence>
<evidence type="ECO:0000256" key="1">
    <source>
        <dbReference type="SAM" id="MobiDB-lite"/>
    </source>
</evidence>
<evidence type="ECO:0000313" key="2">
    <source>
        <dbReference type="EMBL" id="RVW95607.1"/>
    </source>
</evidence>
<dbReference type="AlphaFoldDB" id="A0A438IG05"/>
<accession>A0A438IG05</accession>
<comment type="caution">
    <text evidence="2">The sequence shown here is derived from an EMBL/GenBank/DDBJ whole genome shotgun (WGS) entry which is preliminary data.</text>
</comment>
<protein>
    <submittedName>
        <fullName evidence="2">Uncharacterized protein</fullName>
    </submittedName>
</protein>